<reference evidence="2 3" key="1">
    <citation type="journal article" date="2016" name="Nat. Commun.">
        <title>Thousands of microbial genomes shed light on interconnected biogeochemical processes in an aquifer system.</title>
        <authorList>
            <person name="Anantharaman K."/>
            <person name="Brown C.T."/>
            <person name="Hug L.A."/>
            <person name="Sharon I."/>
            <person name="Castelle C.J."/>
            <person name="Probst A.J."/>
            <person name="Thomas B.C."/>
            <person name="Singh A."/>
            <person name="Wilkins M.J."/>
            <person name="Karaoz U."/>
            <person name="Brodie E.L."/>
            <person name="Williams K.H."/>
            <person name="Hubbard S.S."/>
            <person name="Banfield J.F."/>
        </authorList>
    </citation>
    <scope>NUCLEOTIDE SEQUENCE [LARGE SCALE GENOMIC DNA]</scope>
</reference>
<dbReference type="AlphaFoldDB" id="A0A1F6MVW4"/>
<organism evidence="2 3">
    <name type="scientific">Candidatus Magasanikbacteria bacterium RIFCSPLOWO2_12_FULL_43_12</name>
    <dbReference type="NCBI Taxonomy" id="1798692"/>
    <lineage>
        <taxon>Bacteria</taxon>
        <taxon>Candidatus Magasanikiibacteriota</taxon>
    </lineage>
</organism>
<feature type="domain" description="AAA+ ATPase" evidence="1">
    <location>
        <begin position="17"/>
        <end position="132"/>
    </location>
</feature>
<dbReference type="STRING" id="1798692.A3G00_00680"/>
<gene>
    <name evidence="2" type="ORF">A3G00_00680</name>
</gene>
<dbReference type="InterPro" id="IPR041682">
    <property type="entry name" value="AAA_14"/>
</dbReference>
<dbReference type="EMBL" id="MFQN01000007">
    <property type="protein sequence ID" value="OGH75563.1"/>
    <property type="molecule type" value="Genomic_DNA"/>
</dbReference>
<comment type="caution">
    <text evidence="2">The sequence shown here is derived from an EMBL/GenBank/DDBJ whole genome shotgun (WGS) entry which is preliminary data.</text>
</comment>
<dbReference type="InterPro" id="IPR027417">
    <property type="entry name" value="P-loop_NTPase"/>
</dbReference>
<dbReference type="Gene3D" id="3.40.50.300">
    <property type="entry name" value="P-loop containing nucleotide triphosphate hydrolases"/>
    <property type="match status" value="1"/>
</dbReference>
<evidence type="ECO:0000259" key="1">
    <source>
        <dbReference type="SMART" id="SM00382"/>
    </source>
</evidence>
<dbReference type="Proteomes" id="UP000178347">
    <property type="component" value="Unassembled WGS sequence"/>
</dbReference>
<dbReference type="PANTHER" id="PTHR43566:SF1">
    <property type="entry name" value="AAA+ ATPASE DOMAIN-CONTAINING PROTEIN"/>
    <property type="match status" value="1"/>
</dbReference>
<dbReference type="InterPro" id="IPR025420">
    <property type="entry name" value="DUF4143"/>
</dbReference>
<dbReference type="Pfam" id="PF13173">
    <property type="entry name" value="AAA_14"/>
    <property type="match status" value="1"/>
</dbReference>
<name>A0A1F6MVW4_9BACT</name>
<evidence type="ECO:0000313" key="2">
    <source>
        <dbReference type="EMBL" id="OGH75563.1"/>
    </source>
</evidence>
<dbReference type="PANTHER" id="PTHR43566">
    <property type="entry name" value="CONSERVED PROTEIN"/>
    <property type="match status" value="1"/>
</dbReference>
<dbReference type="SMART" id="SM00382">
    <property type="entry name" value="AAA"/>
    <property type="match status" value="1"/>
</dbReference>
<dbReference type="SUPFAM" id="SSF52540">
    <property type="entry name" value="P-loop containing nucleoside triphosphate hydrolases"/>
    <property type="match status" value="1"/>
</dbReference>
<evidence type="ECO:0000313" key="3">
    <source>
        <dbReference type="Proteomes" id="UP000178347"/>
    </source>
</evidence>
<dbReference type="InterPro" id="IPR003593">
    <property type="entry name" value="AAA+_ATPase"/>
</dbReference>
<protein>
    <recommendedName>
        <fullName evidence="1">AAA+ ATPase domain-containing protein</fullName>
    </recommendedName>
</protein>
<dbReference type="Pfam" id="PF13635">
    <property type="entry name" value="DUF4143"/>
    <property type="match status" value="1"/>
</dbReference>
<accession>A0A1F6MVW4</accession>
<sequence length="414" mass="48311">MYIKRKLEKTILRYLKNPEILAVVGPRQSGKTTLLKKIQINLKNSIFISFEDIDNLALFQHDIKRFAEKFLHHKYIFIDEFQYAKQGGKGLKFLFDTYPNCKIIISGSSAIDLTIKAIKFLVGRVFVFNLYGLDFEEYLSFRDPALLKIYASNKKHLNLKNLKTTNTEIDDNINRRLMHLAENFIIWGGYPQVAIVKSKEEKNVVLKNIYNTYFLRDIKDTLGLIDDYKLSKLIEALAIQIGQLVNYHELGQISGYDYLTLKKYLNILDKTFICQAIRPFFSNRRKEIAKNPKIYFFDTGLRNLIVQNFSPLKIRGDKGQLYENFIFTQLIKQDLAVNYWRDKKQSESDFVIKQGQELLPIESKGVVNKSRFPKSLANFIKQYHPANAIILSDSALPDVKLEKTLVHFLPRWII</sequence>
<proteinExistence type="predicted"/>